<reference evidence="2" key="1">
    <citation type="submission" date="2022-09" db="EMBL/GenBank/DDBJ databases">
        <title>Genomic of Burkholderia gladioli.</title>
        <authorList>
            <person name="Wu H."/>
        </authorList>
    </citation>
    <scope>NUCLEOTIDE SEQUENCE</scope>
    <source>
        <strain evidence="2">ZN-S4</strain>
    </source>
</reference>
<name>A0AB38U0W0_BURGA</name>
<dbReference type="RefSeq" id="WP_146129381.1">
    <property type="nucleotide sequence ID" value="NZ_CADEPT010000003.1"/>
</dbReference>
<protein>
    <submittedName>
        <fullName evidence="2">Uncharacterized protein</fullName>
    </submittedName>
</protein>
<evidence type="ECO:0000256" key="1">
    <source>
        <dbReference type="SAM" id="MobiDB-lite"/>
    </source>
</evidence>
<feature type="region of interest" description="Disordered" evidence="1">
    <location>
        <begin position="1"/>
        <end position="26"/>
    </location>
</feature>
<proteinExistence type="predicted"/>
<evidence type="ECO:0000313" key="3">
    <source>
        <dbReference type="Proteomes" id="UP001059745"/>
    </source>
</evidence>
<evidence type="ECO:0000313" key="2">
    <source>
        <dbReference type="EMBL" id="UWX73613.1"/>
    </source>
</evidence>
<organism evidence="2 3">
    <name type="scientific">Burkholderia gladioli</name>
    <name type="common">Pseudomonas marginata</name>
    <name type="synonym">Phytomonas marginata</name>
    <dbReference type="NCBI Taxonomy" id="28095"/>
    <lineage>
        <taxon>Bacteria</taxon>
        <taxon>Pseudomonadati</taxon>
        <taxon>Pseudomonadota</taxon>
        <taxon>Betaproteobacteria</taxon>
        <taxon>Burkholderiales</taxon>
        <taxon>Burkholderiaceae</taxon>
        <taxon>Burkholderia</taxon>
    </lineage>
</organism>
<gene>
    <name evidence="2" type="ORF">NYZ96_18870</name>
</gene>
<dbReference type="AlphaFoldDB" id="A0AB38U0W0"/>
<dbReference type="EMBL" id="CP104215">
    <property type="protein sequence ID" value="UWX73613.1"/>
    <property type="molecule type" value="Genomic_DNA"/>
</dbReference>
<accession>A0AB38U0W0</accession>
<sequence>MKGSVDGWGWPHHANGRRRDPAARPGNIFGGALKTRWRHRPEAAIRNIPDAAIFVAATKLFPSMRGVSRSPGCR</sequence>
<dbReference type="GeneID" id="66460330"/>
<dbReference type="Proteomes" id="UP001059745">
    <property type="component" value="Chromosome 2"/>
</dbReference>